<comment type="caution">
    <text evidence="2">The sequence shown here is derived from an EMBL/GenBank/DDBJ whole genome shotgun (WGS) entry which is preliminary data.</text>
</comment>
<evidence type="ECO:0000313" key="3">
    <source>
        <dbReference type="Proteomes" id="UP001302949"/>
    </source>
</evidence>
<dbReference type="RefSeq" id="WP_323295556.1">
    <property type="nucleotide sequence ID" value="NZ_JAYFUM010000005.1"/>
</dbReference>
<organism evidence="2 3">
    <name type="scientific">Arcicella rigui</name>
    <dbReference type="NCBI Taxonomy" id="797020"/>
    <lineage>
        <taxon>Bacteria</taxon>
        <taxon>Pseudomonadati</taxon>
        <taxon>Bacteroidota</taxon>
        <taxon>Cytophagia</taxon>
        <taxon>Cytophagales</taxon>
        <taxon>Flectobacillaceae</taxon>
        <taxon>Arcicella</taxon>
    </lineage>
</organism>
<accession>A0ABU5Q724</accession>
<feature type="region of interest" description="Disordered" evidence="1">
    <location>
        <begin position="1"/>
        <end position="29"/>
    </location>
</feature>
<dbReference type="EMBL" id="JAYFUM010000005">
    <property type="protein sequence ID" value="MEA5138388.1"/>
    <property type="molecule type" value="Genomic_DNA"/>
</dbReference>
<evidence type="ECO:0000313" key="2">
    <source>
        <dbReference type="EMBL" id="MEA5138388.1"/>
    </source>
</evidence>
<protein>
    <recommendedName>
        <fullName evidence="4">PBCV-specific basic adaptor domain-containing protein</fullName>
    </recommendedName>
</protein>
<reference evidence="2 3" key="1">
    <citation type="submission" date="2023-12" db="EMBL/GenBank/DDBJ databases">
        <title>Novel species of the genus Arcicella isolated from rivers.</title>
        <authorList>
            <person name="Lu H."/>
        </authorList>
    </citation>
    <scope>NUCLEOTIDE SEQUENCE [LARGE SCALE GENOMIC DNA]</scope>
    <source>
        <strain evidence="2 3">KCTC 23307</strain>
    </source>
</reference>
<evidence type="ECO:0000256" key="1">
    <source>
        <dbReference type="SAM" id="MobiDB-lite"/>
    </source>
</evidence>
<name>A0ABU5Q724_9BACT</name>
<evidence type="ECO:0008006" key="4">
    <source>
        <dbReference type="Google" id="ProtNLM"/>
    </source>
</evidence>
<sequence>MATNTGNNSRKGQVKGRSQIFNPSTGNYVKRDTQTGKFIDVKSDGKPFKGVKKESITIKPNPNVKKEIALKAENAVIKVKNSKKSV</sequence>
<feature type="compositionally biased region" description="Polar residues" evidence="1">
    <location>
        <begin position="1"/>
        <end position="11"/>
    </location>
</feature>
<dbReference type="Proteomes" id="UP001302949">
    <property type="component" value="Unassembled WGS sequence"/>
</dbReference>
<proteinExistence type="predicted"/>
<gene>
    <name evidence="2" type="ORF">VB248_04560</name>
</gene>
<keyword evidence="3" id="KW-1185">Reference proteome</keyword>